<feature type="domain" description="Cupin type-1" evidence="6">
    <location>
        <begin position="78"/>
        <end position="224"/>
    </location>
</feature>
<evidence type="ECO:0000313" key="7">
    <source>
        <dbReference type="EMBL" id="KAJ8903750.1"/>
    </source>
</evidence>
<proteinExistence type="inferred from homology"/>
<comment type="caution">
    <text evidence="7">The sequence shown here is derived from an EMBL/GenBank/DDBJ whole genome shotgun (WGS) entry which is preliminary data.</text>
</comment>
<dbReference type="InterPro" id="IPR011051">
    <property type="entry name" value="RmlC_Cupin_sf"/>
</dbReference>
<sequence length="246" mass="27676">MVGKRAYFSIDILDKLSYRVYTSSALQADYKSGLGRNPEKDRLMAETNKIAEQRRASRFAYLRTLEERQEFDRKDFVFDFRKGPMLSNGIGTTLIPAFLNTFPALRNLGIGAALVTLEPCGVNNPHSHPRATEFLYLIKGKNFKVGFTEEFQTRTIVNKLKSGQGTIFPQGLPHFQINDSCEEAQFFAGLSSEDPGALNYPDSILSFPDNLLSVIFDVPLNKVDKLRAAAVSREIQKECLMKCGLY</sequence>
<comment type="subcellular location">
    <subcellularLocation>
        <location evidence="1">Secreted</location>
    </subcellularLocation>
</comment>
<keyword evidence="4" id="KW-0479">Metal-binding</keyword>
<dbReference type="GO" id="GO:0005576">
    <property type="term" value="C:extracellular region"/>
    <property type="evidence" value="ECO:0007669"/>
    <property type="project" value="UniProtKB-SubCell"/>
</dbReference>
<dbReference type="EMBL" id="JAMWBK010000006">
    <property type="protein sequence ID" value="KAJ8903750.1"/>
    <property type="molecule type" value="Genomic_DNA"/>
</dbReference>
<evidence type="ECO:0000256" key="4">
    <source>
        <dbReference type="ARBA" id="ARBA00022723"/>
    </source>
</evidence>
<accession>A0AAV8UMG8</accession>
<name>A0AAV8UMG8_9RHOD</name>
<evidence type="ECO:0000259" key="6">
    <source>
        <dbReference type="SMART" id="SM00835"/>
    </source>
</evidence>
<dbReference type="AlphaFoldDB" id="A0AAV8UMG8"/>
<evidence type="ECO:0000256" key="5">
    <source>
        <dbReference type="ARBA" id="ARBA00023211"/>
    </source>
</evidence>
<evidence type="ECO:0000313" key="8">
    <source>
        <dbReference type="Proteomes" id="UP001157974"/>
    </source>
</evidence>
<dbReference type="GO" id="GO:0030145">
    <property type="term" value="F:manganese ion binding"/>
    <property type="evidence" value="ECO:0007669"/>
    <property type="project" value="InterPro"/>
</dbReference>
<dbReference type="InterPro" id="IPR006045">
    <property type="entry name" value="Cupin_1"/>
</dbReference>
<dbReference type="SUPFAM" id="SSF51182">
    <property type="entry name" value="RmlC-like cupins"/>
    <property type="match status" value="1"/>
</dbReference>
<reference evidence="7 8" key="1">
    <citation type="journal article" date="2023" name="Nat. Commun.">
        <title>Origin of minicircular mitochondrial genomes in red algae.</title>
        <authorList>
            <person name="Lee Y."/>
            <person name="Cho C.H."/>
            <person name="Lee Y.M."/>
            <person name="Park S.I."/>
            <person name="Yang J.H."/>
            <person name="West J.A."/>
            <person name="Bhattacharya D."/>
            <person name="Yoon H.S."/>
        </authorList>
    </citation>
    <scope>NUCLEOTIDE SEQUENCE [LARGE SCALE GENOMIC DNA]</scope>
    <source>
        <strain evidence="7 8">CCMP1338</strain>
        <tissue evidence="7">Whole cell</tissue>
    </source>
</reference>
<evidence type="ECO:0000256" key="2">
    <source>
        <dbReference type="ARBA" id="ARBA00007456"/>
    </source>
</evidence>
<dbReference type="PRINTS" id="PR00325">
    <property type="entry name" value="GERMIN"/>
</dbReference>
<evidence type="ECO:0000256" key="3">
    <source>
        <dbReference type="ARBA" id="ARBA00022525"/>
    </source>
</evidence>
<keyword evidence="5" id="KW-0464">Manganese</keyword>
<dbReference type="SMART" id="SM00835">
    <property type="entry name" value="Cupin_1"/>
    <property type="match status" value="1"/>
</dbReference>
<organism evidence="7 8">
    <name type="scientific">Rhodosorus marinus</name>
    <dbReference type="NCBI Taxonomy" id="101924"/>
    <lineage>
        <taxon>Eukaryota</taxon>
        <taxon>Rhodophyta</taxon>
        <taxon>Stylonematophyceae</taxon>
        <taxon>Stylonematales</taxon>
        <taxon>Stylonemataceae</taxon>
        <taxon>Rhodosorus</taxon>
    </lineage>
</organism>
<dbReference type="PANTHER" id="PTHR31238">
    <property type="entry name" value="GERMIN-LIKE PROTEIN SUBFAMILY 3 MEMBER 3"/>
    <property type="match status" value="1"/>
</dbReference>
<keyword evidence="8" id="KW-1185">Reference proteome</keyword>
<keyword evidence="3" id="KW-0964">Secreted</keyword>
<dbReference type="InterPro" id="IPR014710">
    <property type="entry name" value="RmlC-like_jellyroll"/>
</dbReference>
<gene>
    <name evidence="7" type="ORF">NDN08_000285</name>
</gene>
<dbReference type="InterPro" id="IPR001929">
    <property type="entry name" value="Germin"/>
</dbReference>
<evidence type="ECO:0000256" key="1">
    <source>
        <dbReference type="ARBA" id="ARBA00004613"/>
    </source>
</evidence>
<protein>
    <recommendedName>
        <fullName evidence="6">Cupin type-1 domain-containing protein</fullName>
    </recommendedName>
</protein>
<comment type="similarity">
    <text evidence="2">Belongs to the germin family.</text>
</comment>
<dbReference type="Proteomes" id="UP001157974">
    <property type="component" value="Unassembled WGS sequence"/>
</dbReference>
<dbReference type="CDD" id="cd02241">
    <property type="entry name" value="cupin_OxOx"/>
    <property type="match status" value="1"/>
</dbReference>
<dbReference type="Gene3D" id="2.60.120.10">
    <property type="entry name" value="Jelly Rolls"/>
    <property type="match status" value="1"/>
</dbReference>
<dbReference type="Pfam" id="PF00190">
    <property type="entry name" value="Cupin_1"/>
    <property type="match status" value="1"/>
</dbReference>